<dbReference type="PROSITE" id="PS50014">
    <property type="entry name" value="BROMODOMAIN_2"/>
    <property type="match status" value="1"/>
</dbReference>
<keyword evidence="6" id="KW-1185">Reference proteome</keyword>
<dbReference type="AlphaFoldDB" id="A0A4U5NVD9"/>
<dbReference type="InterPro" id="IPR001487">
    <property type="entry name" value="Bromodomain"/>
</dbReference>
<feature type="domain" description="Bromo" evidence="4">
    <location>
        <begin position="1"/>
        <end position="66"/>
    </location>
</feature>
<protein>
    <recommendedName>
        <fullName evidence="4">Bromo domain-containing protein</fullName>
    </recommendedName>
</protein>
<feature type="compositionally biased region" description="Low complexity" evidence="3">
    <location>
        <begin position="134"/>
        <end position="143"/>
    </location>
</feature>
<dbReference type="Pfam" id="PF00439">
    <property type="entry name" value="Bromodomain"/>
    <property type="match status" value="1"/>
</dbReference>
<dbReference type="PANTHER" id="PTHR45750">
    <property type="entry name" value="GH11602P"/>
    <property type="match status" value="1"/>
</dbReference>
<dbReference type="STRING" id="34508.A0A4U5NVD9"/>
<dbReference type="OrthoDB" id="20839at2759"/>
<dbReference type="SUPFAM" id="SSF47370">
    <property type="entry name" value="Bromodomain"/>
    <property type="match status" value="1"/>
</dbReference>
<evidence type="ECO:0000256" key="1">
    <source>
        <dbReference type="ARBA" id="ARBA00023117"/>
    </source>
</evidence>
<dbReference type="InterPro" id="IPR036427">
    <property type="entry name" value="Bromodomain-like_sf"/>
</dbReference>
<dbReference type="SMART" id="SM00297">
    <property type="entry name" value="BROMO"/>
    <property type="match status" value="1"/>
</dbReference>
<dbReference type="PRINTS" id="PR00503">
    <property type="entry name" value="BROMODOMAIN"/>
</dbReference>
<dbReference type="GO" id="GO:0000123">
    <property type="term" value="C:histone acetyltransferase complex"/>
    <property type="evidence" value="ECO:0007669"/>
    <property type="project" value="TreeGrafter"/>
</dbReference>
<evidence type="ECO:0000313" key="6">
    <source>
        <dbReference type="Proteomes" id="UP000298663"/>
    </source>
</evidence>
<dbReference type="GO" id="GO:0010484">
    <property type="term" value="F:histone H3 acetyltransferase activity"/>
    <property type="evidence" value="ECO:0007669"/>
    <property type="project" value="TreeGrafter"/>
</dbReference>
<sequence>MEVFTQPVSENDVPGYRSVIKKPMDISRIQSKLDDGVYLNAGEFIADYKRMISNCKFFNKHNDFYLKYATDYEVECRPIIEKIITESRTSASYDVLQEMNPYPSGFATEKSTPCRRDTPKRNRKRKLMPDEEPPSSTSPILLKSPISLKSPSCIRSPPVRIPKLNDGEQKAAAASIIHDANHPAGLVQSSLYKFFSRDLQPSTSKENDENGKPQSPATSSRRRRRPSGRT</sequence>
<evidence type="ECO:0000313" key="5">
    <source>
        <dbReference type="EMBL" id="TKR87478.1"/>
    </source>
</evidence>
<feature type="region of interest" description="Disordered" evidence="3">
    <location>
        <begin position="104"/>
        <end position="143"/>
    </location>
</feature>
<dbReference type="Gene3D" id="1.20.920.10">
    <property type="entry name" value="Bromodomain-like"/>
    <property type="match status" value="1"/>
</dbReference>
<reference evidence="5 6" key="1">
    <citation type="journal article" date="2015" name="Genome Biol.">
        <title>Comparative genomics of Steinernema reveals deeply conserved gene regulatory networks.</title>
        <authorList>
            <person name="Dillman A.R."/>
            <person name="Macchietto M."/>
            <person name="Porter C.F."/>
            <person name="Rogers A."/>
            <person name="Williams B."/>
            <person name="Antoshechkin I."/>
            <person name="Lee M.M."/>
            <person name="Goodwin Z."/>
            <person name="Lu X."/>
            <person name="Lewis E.E."/>
            <person name="Goodrich-Blair H."/>
            <person name="Stock S.P."/>
            <person name="Adams B.J."/>
            <person name="Sternberg P.W."/>
            <person name="Mortazavi A."/>
        </authorList>
    </citation>
    <scope>NUCLEOTIDE SEQUENCE [LARGE SCALE GENOMIC DNA]</scope>
    <source>
        <strain evidence="5 6">ALL</strain>
    </source>
</reference>
<proteinExistence type="predicted"/>
<evidence type="ECO:0000259" key="4">
    <source>
        <dbReference type="PROSITE" id="PS50014"/>
    </source>
</evidence>
<dbReference type="InterPro" id="IPR037800">
    <property type="entry name" value="GCN5"/>
</dbReference>
<comment type="caution">
    <text evidence="5">The sequence shown here is derived from an EMBL/GenBank/DDBJ whole genome shotgun (WGS) entry which is preliminary data.</text>
</comment>
<organism evidence="5 6">
    <name type="scientific">Steinernema carpocapsae</name>
    <name type="common">Entomopathogenic nematode</name>
    <dbReference type="NCBI Taxonomy" id="34508"/>
    <lineage>
        <taxon>Eukaryota</taxon>
        <taxon>Metazoa</taxon>
        <taxon>Ecdysozoa</taxon>
        <taxon>Nematoda</taxon>
        <taxon>Chromadorea</taxon>
        <taxon>Rhabditida</taxon>
        <taxon>Tylenchina</taxon>
        <taxon>Panagrolaimomorpha</taxon>
        <taxon>Strongyloidoidea</taxon>
        <taxon>Steinernematidae</taxon>
        <taxon>Steinernema</taxon>
    </lineage>
</organism>
<accession>A0A4U5NVD9</accession>
<evidence type="ECO:0000256" key="2">
    <source>
        <dbReference type="PROSITE-ProRule" id="PRU00035"/>
    </source>
</evidence>
<feature type="region of interest" description="Disordered" evidence="3">
    <location>
        <begin position="198"/>
        <end position="230"/>
    </location>
</feature>
<feature type="compositionally biased region" description="Basic residues" evidence="3">
    <location>
        <begin position="220"/>
        <end position="230"/>
    </location>
</feature>
<dbReference type="Proteomes" id="UP000298663">
    <property type="component" value="Unassembled WGS sequence"/>
</dbReference>
<dbReference type="PANTHER" id="PTHR45750:SF3">
    <property type="entry name" value="HISTONE ACETYLTRANSFERASE"/>
    <property type="match status" value="1"/>
</dbReference>
<name>A0A4U5NVD9_STECR</name>
<reference evidence="5 6" key="2">
    <citation type="journal article" date="2019" name="G3 (Bethesda)">
        <title>Hybrid Assembly of the Genome of the Entomopathogenic Nematode Steinernema carpocapsae Identifies the X-Chromosome.</title>
        <authorList>
            <person name="Serra L."/>
            <person name="Macchietto M."/>
            <person name="Macias-Munoz A."/>
            <person name="McGill C.J."/>
            <person name="Rodriguez I.M."/>
            <person name="Rodriguez B."/>
            <person name="Murad R."/>
            <person name="Mortazavi A."/>
        </authorList>
    </citation>
    <scope>NUCLEOTIDE SEQUENCE [LARGE SCALE GENOMIC DNA]</scope>
    <source>
        <strain evidence="5 6">ALL</strain>
    </source>
</reference>
<dbReference type="GO" id="GO:0045944">
    <property type="term" value="P:positive regulation of transcription by RNA polymerase II"/>
    <property type="evidence" value="ECO:0007669"/>
    <property type="project" value="TreeGrafter"/>
</dbReference>
<keyword evidence="1 2" id="KW-0103">Bromodomain</keyword>
<dbReference type="EMBL" id="AZBU02000003">
    <property type="protein sequence ID" value="TKR87478.1"/>
    <property type="molecule type" value="Genomic_DNA"/>
</dbReference>
<evidence type="ECO:0000256" key="3">
    <source>
        <dbReference type="SAM" id="MobiDB-lite"/>
    </source>
</evidence>
<gene>
    <name evidence="5" type="ORF">L596_011869</name>
</gene>